<keyword evidence="4 13" id="KW-0812">Transmembrane</keyword>
<evidence type="ECO:0000256" key="12">
    <source>
        <dbReference type="PROSITE-ProRule" id="PRU00043"/>
    </source>
</evidence>
<feature type="domain" description="Cadherin" evidence="14">
    <location>
        <begin position="548"/>
        <end position="644"/>
    </location>
</feature>
<dbReference type="SUPFAM" id="SSF49313">
    <property type="entry name" value="Cadherin-like"/>
    <property type="match status" value="5"/>
</dbReference>
<evidence type="ECO:0000256" key="3">
    <source>
        <dbReference type="ARBA" id="ARBA00022475"/>
    </source>
</evidence>
<evidence type="ECO:0000256" key="9">
    <source>
        <dbReference type="ARBA" id="ARBA00022989"/>
    </source>
</evidence>
<dbReference type="FunFam" id="2.60.40.60:FF:000007">
    <property type="entry name" value="Protocadherin alpha 2"/>
    <property type="match status" value="1"/>
</dbReference>
<evidence type="ECO:0000256" key="13">
    <source>
        <dbReference type="SAM" id="Phobius"/>
    </source>
</evidence>
<keyword evidence="10 13" id="KW-0472">Membrane</keyword>
<feature type="transmembrane region" description="Helical" evidence="13">
    <location>
        <begin position="659"/>
        <end position="681"/>
    </location>
</feature>
<dbReference type="GeneTree" id="ENSGT00940000166432"/>
<dbReference type="AlphaFoldDB" id="A0A8D3EBK6"/>
<keyword evidence="6" id="KW-0677">Repeat</keyword>
<organism evidence="15 16">
    <name type="scientific">Scophthalmus maximus</name>
    <name type="common">Turbot</name>
    <name type="synonym">Psetta maxima</name>
    <dbReference type="NCBI Taxonomy" id="52904"/>
    <lineage>
        <taxon>Eukaryota</taxon>
        <taxon>Metazoa</taxon>
        <taxon>Chordata</taxon>
        <taxon>Craniata</taxon>
        <taxon>Vertebrata</taxon>
        <taxon>Euteleostomi</taxon>
        <taxon>Actinopterygii</taxon>
        <taxon>Neopterygii</taxon>
        <taxon>Teleostei</taxon>
        <taxon>Neoteleostei</taxon>
        <taxon>Acanthomorphata</taxon>
        <taxon>Carangaria</taxon>
        <taxon>Pleuronectiformes</taxon>
        <taxon>Pleuronectoidei</taxon>
        <taxon>Scophthalmidae</taxon>
        <taxon>Scophthalmus</taxon>
    </lineage>
</organism>
<evidence type="ECO:0000256" key="10">
    <source>
        <dbReference type="ARBA" id="ARBA00023136"/>
    </source>
</evidence>
<feature type="domain" description="Cadherin" evidence="14">
    <location>
        <begin position="73"/>
        <end position="129"/>
    </location>
</feature>
<comment type="function">
    <text evidence="1">Potential calcium-dependent cell-adhesion protein. May be involved in the establishment and maintenance of specific neuronal connections in the brain.</text>
</comment>
<dbReference type="FunFam" id="2.60.40.60:FF:000004">
    <property type="entry name" value="Protocadherin 1 gamma 2"/>
    <property type="match status" value="1"/>
</dbReference>
<reference evidence="15" key="2">
    <citation type="submission" date="2025-08" db="UniProtKB">
        <authorList>
            <consortium name="Ensembl"/>
        </authorList>
    </citation>
    <scope>IDENTIFICATION</scope>
</reference>
<dbReference type="SMART" id="SM00112">
    <property type="entry name" value="CA"/>
    <property type="match status" value="6"/>
</dbReference>
<evidence type="ECO:0000256" key="8">
    <source>
        <dbReference type="ARBA" id="ARBA00022889"/>
    </source>
</evidence>
<evidence type="ECO:0000256" key="1">
    <source>
        <dbReference type="ARBA" id="ARBA00003436"/>
    </source>
</evidence>
<dbReference type="InterPro" id="IPR050174">
    <property type="entry name" value="Protocadherin/Cadherin-CA"/>
</dbReference>
<keyword evidence="11" id="KW-0325">Glycoprotein</keyword>
<dbReference type="InterPro" id="IPR013164">
    <property type="entry name" value="Cadherin_N"/>
</dbReference>
<dbReference type="GO" id="GO:0005509">
    <property type="term" value="F:calcium ion binding"/>
    <property type="evidence" value="ECO:0007669"/>
    <property type="project" value="UniProtKB-UniRule"/>
</dbReference>
<dbReference type="InterPro" id="IPR015919">
    <property type="entry name" value="Cadherin-like_sf"/>
</dbReference>
<keyword evidence="3" id="KW-1003">Cell membrane</keyword>
<dbReference type="Pfam" id="PF08266">
    <property type="entry name" value="Cadherin_2"/>
    <property type="match status" value="1"/>
</dbReference>
<dbReference type="GO" id="GO:0009653">
    <property type="term" value="P:anatomical structure morphogenesis"/>
    <property type="evidence" value="ECO:0007669"/>
    <property type="project" value="UniProtKB-ARBA"/>
</dbReference>
<feature type="domain" description="Cadherin" evidence="14">
    <location>
        <begin position="130"/>
        <end position="233"/>
    </location>
</feature>
<protein>
    <recommendedName>
        <fullName evidence="14">Cadherin domain-containing protein</fullName>
    </recommendedName>
</protein>
<name>A0A8D3EBK6_SCOMX</name>
<evidence type="ECO:0000259" key="14">
    <source>
        <dbReference type="PROSITE" id="PS50268"/>
    </source>
</evidence>
<dbReference type="CDD" id="cd11304">
    <property type="entry name" value="Cadherin_repeat"/>
    <property type="match status" value="5"/>
</dbReference>
<dbReference type="GO" id="GO:0005886">
    <property type="term" value="C:plasma membrane"/>
    <property type="evidence" value="ECO:0007669"/>
    <property type="project" value="UniProtKB-SubCell"/>
</dbReference>
<keyword evidence="9 13" id="KW-1133">Transmembrane helix</keyword>
<dbReference type="PRINTS" id="PR00205">
    <property type="entry name" value="CADHERIN"/>
</dbReference>
<feature type="domain" description="Cadherin" evidence="14">
    <location>
        <begin position="336"/>
        <end position="440"/>
    </location>
</feature>
<dbReference type="InterPro" id="IPR032455">
    <property type="entry name" value="Cadherin_C"/>
</dbReference>
<dbReference type="FunFam" id="2.60.40.60:FF:000094">
    <property type="entry name" value="protocadherin gamma-C4 isoform X2"/>
    <property type="match status" value="1"/>
</dbReference>
<reference evidence="15" key="1">
    <citation type="submission" date="2023-05" db="EMBL/GenBank/DDBJ databases">
        <title>High-quality long-read genome of Scophthalmus maximus.</title>
        <authorList>
            <person name="Lien S."/>
            <person name="Martinez P."/>
        </authorList>
    </citation>
    <scope>NUCLEOTIDE SEQUENCE [LARGE SCALE GENOMIC DNA]</scope>
</reference>
<dbReference type="Ensembl" id="ENSSMAT00000082235.1">
    <property type="protein sequence ID" value="ENSSMAP00000069165.1"/>
    <property type="gene ID" value="ENSSMAG00000024154.1"/>
</dbReference>
<comment type="subcellular location">
    <subcellularLocation>
        <location evidence="2">Cell membrane</location>
        <topology evidence="2">Single-pass type I membrane protein</topology>
    </subcellularLocation>
</comment>
<dbReference type="FunFam" id="2.60.40.60:FF:000129">
    <property type="entry name" value="protocadherin alpha-C2 isoform X1"/>
    <property type="match status" value="1"/>
</dbReference>
<feature type="domain" description="Cadherin" evidence="14">
    <location>
        <begin position="234"/>
        <end position="335"/>
    </location>
</feature>
<dbReference type="Pfam" id="PF00028">
    <property type="entry name" value="Cadherin"/>
    <property type="match status" value="5"/>
</dbReference>
<dbReference type="Proteomes" id="UP000694558">
    <property type="component" value="Chromosome 13"/>
</dbReference>
<evidence type="ECO:0000256" key="5">
    <source>
        <dbReference type="ARBA" id="ARBA00022729"/>
    </source>
</evidence>
<dbReference type="PROSITE" id="PS50268">
    <property type="entry name" value="CADHERIN_2"/>
    <property type="match status" value="6"/>
</dbReference>
<dbReference type="FunFam" id="2.60.40.60:FF:000002">
    <property type="entry name" value="Protocadherin alpha 2"/>
    <property type="match status" value="1"/>
</dbReference>
<evidence type="ECO:0000256" key="11">
    <source>
        <dbReference type="ARBA" id="ARBA00023180"/>
    </source>
</evidence>
<feature type="domain" description="Cadherin" evidence="14">
    <location>
        <begin position="441"/>
        <end position="533"/>
    </location>
</feature>
<dbReference type="PANTHER" id="PTHR24028:SF114">
    <property type="entry name" value="PCDH2G3 PROTEIN-RELATED"/>
    <property type="match status" value="1"/>
</dbReference>
<keyword evidence="8" id="KW-0130">Cell adhesion</keyword>
<evidence type="ECO:0000256" key="2">
    <source>
        <dbReference type="ARBA" id="ARBA00004251"/>
    </source>
</evidence>
<dbReference type="PROSITE" id="PS00232">
    <property type="entry name" value="CADHERIN_1"/>
    <property type="match status" value="3"/>
</dbReference>
<dbReference type="Pfam" id="PF16492">
    <property type="entry name" value="Cadherin_C_2"/>
    <property type="match status" value="1"/>
</dbReference>
<dbReference type="GO" id="GO:0007156">
    <property type="term" value="P:homophilic cell adhesion via plasma membrane adhesion molecules"/>
    <property type="evidence" value="ECO:0007669"/>
    <property type="project" value="InterPro"/>
</dbReference>
<dbReference type="FunFam" id="2.60.40.60:FF:000006">
    <property type="entry name" value="Protocadherin alpha 2"/>
    <property type="match status" value="1"/>
</dbReference>
<evidence type="ECO:0000313" key="16">
    <source>
        <dbReference type="Proteomes" id="UP000694558"/>
    </source>
</evidence>
<proteinExistence type="predicted"/>
<keyword evidence="7 12" id="KW-0106">Calcium</keyword>
<keyword evidence="5" id="KW-0732">Signal</keyword>
<evidence type="ECO:0000256" key="6">
    <source>
        <dbReference type="ARBA" id="ARBA00022737"/>
    </source>
</evidence>
<dbReference type="InterPro" id="IPR002126">
    <property type="entry name" value="Cadherin-like_dom"/>
</dbReference>
<dbReference type="InterPro" id="IPR020894">
    <property type="entry name" value="Cadherin_CS"/>
</dbReference>
<evidence type="ECO:0000256" key="4">
    <source>
        <dbReference type="ARBA" id="ARBA00022692"/>
    </source>
</evidence>
<dbReference type="PANTHER" id="PTHR24028">
    <property type="entry name" value="CADHERIN-87A"/>
    <property type="match status" value="1"/>
</dbReference>
<evidence type="ECO:0000256" key="7">
    <source>
        <dbReference type="ARBA" id="ARBA00022837"/>
    </source>
</evidence>
<sequence>KRVSWCRCGLAQRQHRHLHPLFLHSIPYSLPEEMKQESVIGNIAKDLGLDLRTLSARKARVDFEGTHKRYCDMNLNSGDLITSARIDRESLCGKKPSCVLNVDLVLENPLELHRVSLHVQDVNDNSPKFKNNLIEMEIWESAEKGNRFSIEEAHDADIGQNAVQRYNLQKNDNFILSVDNNKVELVLENKLDREKQKEMNLLLTALDGGSPQRSGTVVIHVTVLDANDNAPVFSQAVYKASLPENSPPDTVVINVSATDADEGVNGDVTYDFGHVSDDDLNIFSIDPKTGEITVTGVIDFEEISSFELRVEAKDGLGLNIVCQNVTDVNDNAPVINLKSLTTLIPENVSPGSEVGIINVQDRDSERNRQVRCSIQQNVPFKLVPSIKNYYSLVTTGQLDRELVSDYNITISATDEGSPPLSSSKTVHLSVADINDNPPVFEEQSYSAYVSENNKPGSTLCSVTARDPDWRQNGTVIYSLLPGEVNGAPVSFDYEQFRSFKVHVVARDNGSPPLSSNVTVSVFISDVNDNSPQILYPAPEGNSFMTELVPKAAHGGSLVSKVIAVDADSGQNAWLSYHIVKSTDPGLFTIGVHSGEIRTQRDISESDSMKQNLIVAVKDNGQPSLSATCSMYLLISDNLAEVPELKDISYDEKNSKLTSYLIIALVSVSTFFLTFIIIILGVRFCRRRKPRLLFDGAVAIPSAYLPPNYADVDGTGTLRSAYNYDAYLTTGSRTSDFKFVTSYNDNTLPADQTLRKSPSDFADAFDDLESSVEVGAFQTKQNQTISLNLIVLQLFFSLHQLHILCFISDHQVSLTYRIAAVLSPDFESKNSGQGQNANLRYIKLITWRRRCFQISKYLSMVLKHCTC</sequence>
<evidence type="ECO:0000313" key="15">
    <source>
        <dbReference type="Ensembl" id="ENSSMAP00000069165.1"/>
    </source>
</evidence>
<accession>A0A8D3EBK6</accession>
<dbReference type="Gene3D" id="2.60.40.60">
    <property type="entry name" value="Cadherins"/>
    <property type="match status" value="6"/>
</dbReference>